<accession>X1FMW3</accession>
<dbReference type="AlphaFoldDB" id="X1FMW3"/>
<organism evidence="1">
    <name type="scientific">marine sediment metagenome</name>
    <dbReference type="NCBI Taxonomy" id="412755"/>
    <lineage>
        <taxon>unclassified sequences</taxon>
        <taxon>metagenomes</taxon>
        <taxon>ecological metagenomes</taxon>
    </lineage>
</organism>
<proteinExistence type="predicted"/>
<gene>
    <name evidence="1" type="ORF">S03H2_22094</name>
</gene>
<sequence>MDKSLFIKHNIGLIFFNVYDGKKEIVFEPRNRKPSNRYMANMAIEYFWGNNILKKLSSI</sequence>
<reference evidence="1" key="1">
    <citation type="journal article" date="2014" name="Front. Microbiol.">
        <title>High frequency of phylogenetically diverse reductive dehalogenase-homologous genes in deep subseafloor sedimentary metagenomes.</title>
        <authorList>
            <person name="Kawai M."/>
            <person name="Futagami T."/>
            <person name="Toyoda A."/>
            <person name="Takaki Y."/>
            <person name="Nishi S."/>
            <person name="Hori S."/>
            <person name="Arai W."/>
            <person name="Tsubouchi T."/>
            <person name="Morono Y."/>
            <person name="Uchiyama I."/>
            <person name="Ito T."/>
            <person name="Fujiyama A."/>
            <person name="Inagaki F."/>
            <person name="Takami H."/>
        </authorList>
    </citation>
    <scope>NUCLEOTIDE SEQUENCE</scope>
    <source>
        <strain evidence="1">Expedition CK06-06</strain>
    </source>
</reference>
<dbReference type="EMBL" id="BARU01011842">
    <property type="protein sequence ID" value="GAH33860.1"/>
    <property type="molecule type" value="Genomic_DNA"/>
</dbReference>
<comment type="caution">
    <text evidence="1">The sequence shown here is derived from an EMBL/GenBank/DDBJ whole genome shotgun (WGS) entry which is preliminary data.</text>
</comment>
<name>X1FMW3_9ZZZZ</name>
<evidence type="ECO:0000313" key="1">
    <source>
        <dbReference type="EMBL" id="GAH33860.1"/>
    </source>
</evidence>
<protein>
    <submittedName>
        <fullName evidence="1">Uncharacterized protein</fullName>
    </submittedName>
</protein>